<feature type="compositionally biased region" description="Basic and acidic residues" evidence="1">
    <location>
        <begin position="674"/>
        <end position="691"/>
    </location>
</feature>
<evidence type="ECO:0000313" key="3">
    <source>
        <dbReference type="Proteomes" id="UP001600888"/>
    </source>
</evidence>
<feature type="region of interest" description="Disordered" evidence="1">
    <location>
        <begin position="667"/>
        <end position="691"/>
    </location>
</feature>
<evidence type="ECO:0000313" key="2">
    <source>
        <dbReference type="EMBL" id="KAL2278252.1"/>
    </source>
</evidence>
<comment type="caution">
    <text evidence="2">The sequence shown here is derived from an EMBL/GenBank/DDBJ whole genome shotgun (WGS) entry which is preliminary data.</text>
</comment>
<dbReference type="Proteomes" id="UP001600888">
    <property type="component" value="Unassembled WGS sequence"/>
</dbReference>
<proteinExistence type="predicted"/>
<sequence length="716" mass="78371">MSADGRDSLVTNKRQLGLASLCLPAPVYKGILDDLLCFVSFPAAVLEGSRDLSFLHDDITFPEHELAKPRKIIELRDKQARDTNSRCVVCIRWIGVGGCFGPRVEEQQTARVKENQKFKNIARFEISSKRRLAMQITALDENTREASKIISQGERMQEEGPGHSGPVPLPHALPVAEIQNQKLVRSANLHKEVKKQETNLASPKWPRVPKLDVSFRPWGRMKAENASWKCQTRSTILWSRAEQVPKLKRKPGNPSVYTHPFLKSRLPPWLQIQGTSHGKKLGFGSTCSSRGLRVSTRTSLTDFSSGAILLLGGVVVAPSNSPRGALVPHLDDVVEVVAQRDKEVKVQFAALSSLLHLGLHGARPLEGLAAPDDQCQVVGAQAAVRVRGMGVAVLGRTQDGAHVDARLQPLLPQRQPLQLLQPVPLGRAVDHRVPEEVFSELILGDAFGVPPRRVGTLSSSSQELRYSRTAEKTSGSSSGSAILLDCAYDCSRYPPFRACSKNGLCRRTSSWAANSRPSMPTVNVTMGDGARFALEASCGVLAESAFNREADPEASRSVSDRCSFDNLPRRLIHTVLRIHGRASLLGVGVGPQALEHGGGGCGDVVSVVGGCFDLDPSAAGPQLSFVLLLRLFKFFRKADLTRKPLLRISRCCCLVLGVGWYQESDETNENQIRNSRDRKNDGTRAEKTKANADTLKIDGRAREEIPLIVRNDRPAQ</sequence>
<evidence type="ECO:0000256" key="1">
    <source>
        <dbReference type="SAM" id="MobiDB-lite"/>
    </source>
</evidence>
<dbReference type="EMBL" id="JBAWTH010000088">
    <property type="protein sequence ID" value="KAL2278252.1"/>
    <property type="molecule type" value="Genomic_DNA"/>
</dbReference>
<organism evidence="2 3">
    <name type="scientific">Diaporthe vaccinii</name>
    <dbReference type="NCBI Taxonomy" id="105482"/>
    <lineage>
        <taxon>Eukaryota</taxon>
        <taxon>Fungi</taxon>
        <taxon>Dikarya</taxon>
        <taxon>Ascomycota</taxon>
        <taxon>Pezizomycotina</taxon>
        <taxon>Sordariomycetes</taxon>
        <taxon>Sordariomycetidae</taxon>
        <taxon>Diaporthales</taxon>
        <taxon>Diaporthaceae</taxon>
        <taxon>Diaporthe</taxon>
        <taxon>Diaporthe eres species complex</taxon>
    </lineage>
</organism>
<name>A0ABR4E771_9PEZI</name>
<reference evidence="2 3" key="1">
    <citation type="submission" date="2024-03" db="EMBL/GenBank/DDBJ databases">
        <title>A high-quality draft genome sequence of Diaporthe vaccinii, a causative agent of upright dieback and viscid rot disease in cranberry plants.</title>
        <authorList>
            <person name="Sarrasin M."/>
            <person name="Lang B.F."/>
            <person name="Burger G."/>
        </authorList>
    </citation>
    <scope>NUCLEOTIDE SEQUENCE [LARGE SCALE GENOMIC DNA]</scope>
    <source>
        <strain evidence="2 3">IS7</strain>
    </source>
</reference>
<accession>A0ABR4E771</accession>
<protein>
    <submittedName>
        <fullName evidence="2">Uncharacterized protein</fullName>
    </submittedName>
</protein>
<keyword evidence="3" id="KW-1185">Reference proteome</keyword>
<gene>
    <name evidence="2" type="ORF">FJTKL_14528</name>
</gene>